<dbReference type="Proteomes" id="UP001550739">
    <property type="component" value="Unassembled WGS sequence"/>
</dbReference>
<comment type="caution">
    <text evidence="7">The sequence shown here is derived from an EMBL/GenBank/DDBJ whole genome shotgun (WGS) entry which is preliminary data.</text>
</comment>
<dbReference type="Pfam" id="PF01636">
    <property type="entry name" value="APH"/>
    <property type="match status" value="1"/>
</dbReference>
<dbReference type="SUPFAM" id="SSF56112">
    <property type="entry name" value="Protein kinase-like (PK-like)"/>
    <property type="match status" value="1"/>
</dbReference>
<proteinExistence type="inferred from homology"/>
<evidence type="ECO:0000256" key="2">
    <source>
        <dbReference type="ARBA" id="ARBA00022679"/>
    </source>
</evidence>
<evidence type="ECO:0000256" key="3">
    <source>
        <dbReference type="ARBA" id="ARBA00022741"/>
    </source>
</evidence>
<evidence type="ECO:0000259" key="6">
    <source>
        <dbReference type="Pfam" id="PF01636"/>
    </source>
</evidence>
<name>A0ABV2ZWM3_9ACTN</name>
<evidence type="ECO:0000256" key="4">
    <source>
        <dbReference type="ARBA" id="ARBA00022777"/>
    </source>
</evidence>
<dbReference type="PANTHER" id="PTHR34273">
    <property type="entry name" value="METHYLTHIORIBOSE KINASE"/>
    <property type="match status" value="1"/>
</dbReference>
<sequence length="344" mass="37381">MREPEAAADVPNSAREFLTEQGLATPDETPRWTPMTGGVSSELWRVDLAGGPVAVKGALAKLKVAEDWYAPVNRNAVEWDWLVFAHSVSPGAVPVPLAHDERRGLFAMTFLPPEDNPVWKQLLLDGAVRPADAAAVGDLVGRLHACSCGDDSVARRFRTDENFHQLRIEPYFLATAEQHPDLASALREIAETTAATHRALVHGDVSPKNILIGRSNPVLLDAECAWYGDPAFDVAFVLTHLVLKAVFRPDSARLLEASASALLAAYEAQVVWEPATDLRARAGRLLSALLLARIDGKSPVEYLNPTQRNDVRRLARSLVAGGPLEVTAVLTLAYERVAASNLDR</sequence>
<dbReference type="EMBL" id="JBEZVE010000028">
    <property type="protein sequence ID" value="MEU3786420.1"/>
    <property type="molecule type" value="Genomic_DNA"/>
</dbReference>
<protein>
    <submittedName>
        <fullName evidence="7">Phosphotransferase</fullName>
    </submittedName>
</protein>
<dbReference type="PANTHER" id="PTHR34273:SF2">
    <property type="entry name" value="METHYLTHIORIBOSE KINASE"/>
    <property type="match status" value="1"/>
</dbReference>
<dbReference type="PROSITE" id="PS00109">
    <property type="entry name" value="PROTEIN_KINASE_TYR"/>
    <property type="match status" value="1"/>
</dbReference>
<evidence type="ECO:0000256" key="5">
    <source>
        <dbReference type="ARBA" id="ARBA00022840"/>
    </source>
</evidence>
<dbReference type="Gene3D" id="3.90.1200.10">
    <property type="match status" value="1"/>
</dbReference>
<comment type="similarity">
    <text evidence="1">Belongs to the methylthioribose kinase family.</text>
</comment>
<evidence type="ECO:0000313" key="8">
    <source>
        <dbReference type="Proteomes" id="UP001550739"/>
    </source>
</evidence>
<dbReference type="InterPro" id="IPR011009">
    <property type="entry name" value="Kinase-like_dom_sf"/>
</dbReference>
<reference evidence="7 8" key="1">
    <citation type="submission" date="2024-06" db="EMBL/GenBank/DDBJ databases">
        <title>The Natural Products Discovery Center: Release of the First 8490 Sequenced Strains for Exploring Actinobacteria Biosynthetic Diversity.</title>
        <authorList>
            <person name="Kalkreuter E."/>
            <person name="Kautsar S.A."/>
            <person name="Yang D."/>
            <person name="Bader C.D."/>
            <person name="Teijaro C.N."/>
            <person name="Fluegel L."/>
            <person name="Davis C.M."/>
            <person name="Simpson J.R."/>
            <person name="Lauterbach L."/>
            <person name="Steele A.D."/>
            <person name="Gui C."/>
            <person name="Meng S."/>
            <person name="Li G."/>
            <person name="Viehrig K."/>
            <person name="Ye F."/>
            <person name="Su P."/>
            <person name="Kiefer A.F."/>
            <person name="Nichols A."/>
            <person name="Cepeda A.J."/>
            <person name="Yan W."/>
            <person name="Fan B."/>
            <person name="Jiang Y."/>
            <person name="Adhikari A."/>
            <person name="Zheng C.-J."/>
            <person name="Schuster L."/>
            <person name="Cowan T.M."/>
            <person name="Smanski M.J."/>
            <person name="Chevrette M.G."/>
            <person name="De Carvalho L.P.S."/>
            <person name="Shen B."/>
        </authorList>
    </citation>
    <scope>NUCLEOTIDE SEQUENCE [LARGE SCALE GENOMIC DNA]</scope>
    <source>
        <strain evidence="7 8">NPDC033843</strain>
    </source>
</reference>
<keyword evidence="3" id="KW-0547">Nucleotide-binding</keyword>
<dbReference type="RefSeq" id="WP_057617555.1">
    <property type="nucleotide sequence ID" value="NZ_JBEZVE010000028.1"/>
</dbReference>
<keyword evidence="4" id="KW-0418">Kinase</keyword>
<gene>
    <name evidence="7" type="ORF">AB0E89_38795</name>
</gene>
<dbReference type="InterPro" id="IPR008266">
    <property type="entry name" value="Tyr_kinase_AS"/>
</dbReference>
<dbReference type="InterPro" id="IPR002575">
    <property type="entry name" value="Aminoglycoside_PTrfase"/>
</dbReference>
<evidence type="ECO:0000256" key="1">
    <source>
        <dbReference type="ARBA" id="ARBA00010165"/>
    </source>
</evidence>
<feature type="domain" description="Aminoglycoside phosphotransferase" evidence="6">
    <location>
        <begin position="33"/>
        <end position="266"/>
    </location>
</feature>
<organism evidence="7 8">
    <name type="scientific">Streptomyces sp. 900129855</name>
    <dbReference type="NCBI Taxonomy" id="3155129"/>
    <lineage>
        <taxon>Bacteria</taxon>
        <taxon>Bacillati</taxon>
        <taxon>Actinomycetota</taxon>
        <taxon>Actinomycetes</taxon>
        <taxon>Kitasatosporales</taxon>
        <taxon>Streptomycetaceae</taxon>
        <taxon>Streptomyces</taxon>
    </lineage>
</organism>
<evidence type="ECO:0000313" key="7">
    <source>
        <dbReference type="EMBL" id="MEU3786420.1"/>
    </source>
</evidence>
<dbReference type="Gene3D" id="3.30.200.20">
    <property type="entry name" value="Phosphorylase Kinase, domain 1"/>
    <property type="match status" value="1"/>
</dbReference>
<keyword evidence="2" id="KW-0808">Transferase</keyword>
<keyword evidence="8" id="KW-1185">Reference proteome</keyword>
<accession>A0ABV2ZWM3</accession>
<keyword evidence="5" id="KW-0067">ATP-binding</keyword>